<protein>
    <recommendedName>
        <fullName evidence="5">FAD-binding PCMH-type domain-containing protein</fullName>
    </recommendedName>
</protein>
<dbReference type="SUPFAM" id="SSF56176">
    <property type="entry name" value="FAD-binding/transporter-associated domain-like"/>
    <property type="match status" value="1"/>
</dbReference>
<evidence type="ECO:0000256" key="4">
    <source>
        <dbReference type="ARBA" id="ARBA00023002"/>
    </source>
</evidence>
<proteinExistence type="inferred from homology"/>
<dbReference type="InterPro" id="IPR016167">
    <property type="entry name" value="FAD-bd_PCMH_sub1"/>
</dbReference>
<dbReference type="Gene3D" id="3.40.462.20">
    <property type="match status" value="1"/>
</dbReference>
<comment type="similarity">
    <text evidence="1">Belongs to the oxygen-dependent FAD-linked oxidoreductase family.</text>
</comment>
<dbReference type="InterPro" id="IPR036318">
    <property type="entry name" value="FAD-bd_PCMH-like_sf"/>
</dbReference>
<dbReference type="AlphaFoldDB" id="A0A0B7K356"/>
<gene>
    <name evidence="6" type="ORF">BN869_000007697_1</name>
</gene>
<dbReference type="InterPro" id="IPR016166">
    <property type="entry name" value="FAD-bd_PCMH"/>
</dbReference>
<accession>A0A0B7K356</accession>
<dbReference type="InterPro" id="IPR016169">
    <property type="entry name" value="FAD-bd_PCMH_sub2"/>
</dbReference>
<evidence type="ECO:0000259" key="5">
    <source>
        <dbReference type="PROSITE" id="PS51387"/>
    </source>
</evidence>
<dbReference type="PROSITE" id="PS00862">
    <property type="entry name" value="OX2_COVAL_FAD"/>
    <property type="match status" value="1"/>
</dbReference>
<dbReference type="PANTHER" id="PTHR42973">
    <property type="entry name" value="BINDING OXIDOREDUCTASE, PUTATIVE (AFU_ORTHOLOGUE AFUA_1G17690)-RELATED"/>
    <property type="match status" value="1"/>
</dbReference>
<evidence type="ECO:0000313" key="6">
    <source>
        <dbReference type="EMBL" id="CEO51639.1"/>
    </source>
</evidence>
<dbReference type="InterPro" id="IPR050416">
    <property type="entry name" value="FAD-linked_Oxidoreductase"/>
</dbReference>
<dbReference type="PANTHER" id="PTHR42973:SF7">
    <property type="entry name" value="FAD-BINDING PCMH-TYPE DOMAIN-CONTAINING PROTEIN"/>
    <property type="match status" value="1"/>
</dbReference>
<dbReference type="InterPro" id="IPR006094">
    <property type="entry name" value="Oxid_FAD_bind_N"/>
</dbReference>
<evidence type="ECO:0000256" key="3">
    <source>
        <dbReference type="ARBA" id="ARBA00022827"/>
    </source>
</evidence>
<name>A0A0B7K356_BIOOC</name>
<dbReference type="EMBL" id="CDPU01000024">
    <property type="protein sequence ID" value="CEO51639.1"/>
    <property type="molecule type" value="Genomic_DNA"/>
</dbReference>
<evidence type="ECO:0000256" key="2">
    <source>
        <dbReference type="ARBA" id="ARBA00022630"/>
    </source>
</evidence>
<keyword evidence="2" id="KW-0285">Flavoprotein</keyword>
<dbReference type="Gene3D" id="3.30.465.10">
    <property type="match status" value="1"/>
</dbReference>
<dbReference type="Gene3D" id="3.30.43.10">
    <property type="entry name" value="Uridine Diphospho-n-acetylenolpyruvylglucosamine Reductase, domain 2"/>
    <property type="match status" value="1"/>
</dbReference>
<feature type="domain" description="FAD-binding PCMH-type" evidence="5">
    <location>
        <begin position="34"/>
        <end position="206"/>
    </location>
</feature>
<reference evidence="6" key="1">
    <citation type="submission" date="2015-01" db="EMBL/GenBank/DDBJ databases">
        <authorList>
            <person name="Durling Mikael"/>
        </authorList>
    </citation>
    <scope>NUCLEOTIDE SEQUENCE</scope>
</reference>
<keyword evidence="3" id="KW-0274">FAD</keyword>
<keyword evidence="4" id="KW-0560">Oxidoreductase</keyword>
<dbReference type="PROSITE" id="PS51387">
    <property type="entry name" value="FAD_PCMH"/>
    <property type="match status" value="1"/>
</dbReference>
<organism evidence="6">
    <name type="scientific">Bionectria ochroleuca</name>
    <name type="common">Gliocladium roseum</name>
    <dbReference type="NCBI Taxonomy" id="29856"/>
    <lineage>
        <taxon>Eukaryota</taxon>
        <taxon>Fungi</taxon>
        <taxon>Dikarya</taxon>
        <taxon>Ascomycota</taxon>
        <taxon>Pezizomycotina</taxon>
        <taxon>Sordariomycetes</taxon>
        <taxon>Hypocreomycetidae</taxon>
        <taxon>Hypocreales</taxon>
        <taxon>Bionectriaceae</taxon>
        <taxon>Clonostachys</taxon>
    </lineage>
</organism>
<dbReference type="GO" id="GO:0016491">
    <property type="term" value="F:oxidoreductase activity"/>
    <property type="evidence" value="ECO:0007669"/>
    <property type="project" value="UniProtKB-KW"/>
</dbReference>
<dbReference type="Pfam" id="PF01565">
    <property type="entry name" value="FAD_binding_4"/>
    <property type="match status" value="1"/>
</dbReference>
<dbReference type="InterPro" id="IPR006093">
    <property type="entry name" value="Oxy_OxRdtase_FAD_BS"/>
</dbReference>
<dbReference type="GO" id="GO:0071949">
    <property type="term" value="F:FAD binding"/>
    <property type="evidence" value="ECO:0007669"/>
    <property type="project" value="InterPro"/>
</dbReference>
<sequence length="470" mass="50530">MTLTLSGLDSIKCEFVVPDPGTPLNGVVRWSDTNIDQPSLIVRPTTEEDVKTSINIAKSNGLTIIVGGGGHGTFVTIESKALYLDMVNFKAIKLDKSTGIVEVGGGVTTGELSKALADQGYYTPLPNSNAVGVVGCIIGGGNTPLIGTHGWMADLVESFRLATAEGKMIEVSSSSTGEELDLFNALCGAGHGLGIITAVKTSAFPIKDLNMTDDKVWMRSLVFPPTAIETAAEAFLKMQRPASSTSINMLFMRSPPGTPAAGSPIIVLGATVFASAEQGEGNVSVLFDDDLVGKAIVKNTEATPILNLNDRYAPHDSRGGHKAIASCRLNNLDISSLKSAFEQWVSVTEKYSDSRRSILVVGLSDSTKAAQLGNSGAASRFVEGRERDFSVMTVTMCSEENTRVALVEYMDNLMKTFREVDPASVPRSFPNNLRFGMNLEELFSRERLTQLRNLKDRWNVGGLFWSPYNQ</sequence>
<evidence type="ECO:0000256" key="1">
    <source>
        <dbReference type="ARBA" id="ARBA00005466"/>
    </source>
</evidence>